<accession>A0A7G9GXZ2</accession>
<sequence length="96" mass="11041">MDFMNTIGGALNTLGKNQNIPFDKLFTSDFMTKYTNVNTLEELLKKCNIANVDEIEKHLDLLNGKIQQFTKFSSWKEMLDAATKDFLKNKATNLFK</sequence>
<protein>
    <submittedName>
        <fullName evidence="1">Uncharacterized protein</fullName>
    </submittedName>
</protein>
<dbReference type="RefSeq" id="WP_101475015.1">
    <property type="nucleotide sequence ID" value="NZ_CP060637.1"/>
</dbReference>
<proteinExistence type="predicted"/>
<dbReference type="EMBL" id="CP060637">
    <property type="protein sequence ID" value="QNM15674.1"/>
    <property type="molecule type" value="Genomic_DNA"/>
</dbReference>
<gene>
    <name evidence="1" type="ORF">H9Q81_02195</name>
</gene>
<evidence type="ECO:0000313" key="2">
    <source>
        <dbReference type="Proteomes" id="UP000515913"/>
    </source>
</evidence>
<keyword evidence="2" id="KW-1185">Reference proteome</keyword>
<name>A0A7G9GXZ2_9FUSO</name>
<evidence type="ECO:0000313" key="1">
    <source>
        <dbReference type="EMBL" id="QNM15674.1"/>
    </source>
</evidence>
<reference evidence="1 2" key="1">
    <citation type="submission" date="2020-08" db="EMBL/GenBank/DDBJ databases">
        <authorList>
            <person name="Liu C."/>
            <person name="Sun Q."/>
        </authorList>
    </citation>
    <scope>NUCLEOTIDE SEQUENCE [LARGE SCALE GENOMIC DNA]</scope>
    <source>
        <strain evidence="1 2">NSJ-57</strain>
    </source>
</reference>
<dbReference type="Proteomes" id="UP000515913">
    <property type="component" value="Chromosome"/>
</dbReference>
<dbReference type="KEGG" id="fho:H9Q81_02195"/>
<organism evidence="1 2">
    <name type="scientific">Fusobacterium hominis</name>
    <dbReference type="NCBI Taxonomy" id="2764326"/>
    <lineage>
        <taxon>Bacteria</taxon>
        <taxon>Fusobacteriati</taxon>
        <taxon>Fusobacteriota</taxon>
        <taxon>Fusobacteriia</taxon>
        <taxon>Fusobacteriales</taxon>
        <taxon>Fusobacteriaceae</taxon>
        <taxon>Fusobacterium</taxon>
    </lineage>
</organism>
<dbReference type="AlphaFoldDB" id="A0A7G9GXZ2"/>